<dbReference type="Gene3D" id="2.40.50.140">
    <property type="entry name" value="Nucleic acid-binding proteins"/>
    <property type="match status" value="2"/>
</dbReference>
<dbReference type="PANTHER" id="PTHR47165:SF4">
    <property type="entry name" value="OS03G0429900 PROTEIN"/>
    <property type="match status" value="1"/>
</dbReference>
<feature type="region of interest" description="Disordered" evidence="1">
    <location>
        <begin position="294"/>
        <end position="317"/>
    </location>
</feature>
<dbReference type="AlphaFoldDB" id="A0AAD2ECA3"/>
<sequence>MAPIIDMLTDIIPTKTKWAFRDRVVRLWKNLTFGKSDDICSLEMVLIDRDGTRIHASVKRNLIKTFKPIIREGVLYVMRDFVIGYNNSKYKASSHRYKLNFMMKTYVKEVEDSSFPYHIYNFIPFGHLLSASKIDENKLIDVIGEVVRINTVHSKEISGRSTRMIDILLQDIENNRLSCTIWSEQSDELSNVLDTKNPEPAILLLQTCRAKKFRGGGCDVKSIDQLLDSSEVGHCWIYVTIVAVENDRNWCYLSYKKYLKNVNPIKTRFHCEKCDNFSADGILRFKVQLRDSTSDNEVNMPTKRHQKPLSLDELKPSNKAKRTLDIYSSTQLSSNKSRRIIKQEKP</sequence>
<evidence type="ECO:0000313" key="4">
    <source>
        <dbReference type="Proteomes" id="UP000834106"/>
    </source>
</evidence>
<name>A0AAD2ECA3_9LAMI</name>
<dbReference type="InterPro" id="IPR003871">
    <property type="entry name" value="RFA1B/D_OB_1st"/>
</dbReference>
<dbReference type="Proteomes" id="UP000834106">
    <property type="component" value="Chromosome 19"/>
</dbReference>
<proteinExistence type="predicted"/>
<feature type="domain" description="Replication protein A 70 kDa DNA-binding subunit B/D first OB fold" evidence="2">
    <location>
        <begin position="6"/>
        <end position="109"/>
    </location>
</feature>
<dbReference type="InterPro" id="IPR012340">
    <property type="entry name" value="NA-bd_OB-fold"/>
</dbReference>
<reference evidence="3" key="1">
    <citation type="submission" date="2023-05" db="EMBL/GenBank/DDBJ databases">
        <authorList>
            <person name="Huff M."/>
        </authorList>
    </citation>
    <scope>NUCLEOTIDE SEQUENCE</scope>
</reference>
<evidence type="ECO:0000256" key="1">
    <source>
        <dbReference type="SAM" id="MobiDB-lite"/>
    </source>
</evidence>
<gene>
    <name evidence="3" type="ORF">FPE_LOCUS30156</name>
</gene>
<evidence type="ECO:0000259" key="2">
    <source>
        <dbReference type="Pfam" id="PF02721"/>
    </source>
</evidence>
<protein>
    <recommendedName>
        <fullName evidence="2">Replication protein A 70 kDa DNA-binding subunit B/D first OB fold domain-containing protein</fullName>
    </recommendedName>
</protein>
<organism evidence="3 4">
    <name type="scientific">Fraxinus pennsylvanica</name>
    <dbReference type="NCBI Taxonomy" id="56036"/>
    <lineage>
        <taxon>Eukaryota</taxon>
        <taxon>Viridiplantae</taxon>
        <taxon>Streptophyta</taxon>
        <taxon>Embryophyta</taxon>
        <taxon>Tracheophyta</taxon>
        <taxon>Spermatophyta</taxon>
        <taxon>Magnoliopsida</taxon>
        <taxon>eudicotyledons</taxon>
        <taxon>Gunneridae</taxon>
        <taxon>Pentapetalae</taxon>
        <taxon>asterids</taxon>
        <taxon>lamiids</taxon>
        <taxon>Lamiales</taxon>
        <taxon>Oleaceae</taxon>
        <taxon>Oleeae</taxon>
        <taxon>Fraxinus</taxon>
    </lineage>
</organism>
<dbReference type="Pfam" id="PF02721">
    <property type="entry name" value="DUF223"/>
    <property type="match status" value="1"/>
</dbReference>
<accession>A0AAD2ECA3</accession>
<dbReference type="SUPFAM" id="SSF50249">
    <property type="entry name" value="Nucleic acid-binding proteins"/>
    <property type="match status" value="3"/>
</dbReference>
<evidence type="ECO:0000313" key="3">
    <source>
        <dbReference type="EMBL" id="CAI9782726.1"/>
    </source>
</evidence>
<keyword evidence="4" id="KW-1185">Reference proteome</keyword>
<dbReference type="EMBL" id="OU503054">
    <property type="protein sequence ID" value="CAI9782726.1"/>
    <property type="molecule type" value="Genomic_DNA"/>
</dbReference>
<dbReference type="CDD" id="cd04480">
    <property type="entry name" value="RPA1_DBD_A_like"/>
    <property type="match status" value="1"/>
</dbReference>
<dbReference type="PANTHER" id="PTHR47165">
    <property type="entry name" value="OS03G0429900 PROTEIN"/>
    <property type="match status" value="1"/>
</dbReference>